<keyword evidence="1" id="KW-0732">Signal</keyword>
<dbReference type="PANTHER" id="PTHR30619:SF1">
    <property type="entry name" value="RECOMBINATION PROTEIN 2"/>
    <property type="match status" value="1"/>
</dbReference>
<dbReference type="RefSeq" id="WP_143533786.1">
    <property type="nucleotide sequence ID" value="NZ_CP007514.1"/>
</dbReference>
<dbReference type="CDD" id="cd07731">
    <property type="entry name" value="ComA-like_MBL-fold"/>
    <property type="match status" value="1"/>
</dbReference>
<dbReference type="Pfam" id="PF00753">
    <property type="entry name" value="Lactamase_B"/>
    <property type="match status" value="1"/>
</dbReference>
<dbReference type="AlphaFoldDB" id="A0A023WYN3"/>
<evidence type="ECO:0000313" key="5">
    <source>
        <dbReference type="Proteomes" id="UP000025229"/>
    </source>
</evidence>
<feature type="domain" description="Metallo-beta-lactamase" evidence="2">
    <location>
        <begin position="58"/>
        <end position="256"/>
    </location>
</feature>
<dbReference type="SMART" id="SM00849">
    <property type="entry name" value="Lactamase_B"/>
    <property type="match status" value="1"/>
</dbReference>
<sequence length="302" mass="31837">MKSGAHRKRLASAMLAGALCLLLACSCASLGELLAGRETSPGRPPVGTLSLSFIDVGQGDSVLVQAGGESYLIDAGNPEEGPNVVDYLRSRGVGELDGIVSTSGDADHSGGLADVLDAFRVERIYVSGHPKPTMTYTNFLRTAREEVRSEGAELTALSAGMRLDWAGMRVDVLNPPPGSTETESNENSVAVLLTYGRARVLLAGDAEKGAEEYMASGPHTGGVTVMKVNHHGSNTSTTPMFLSRFRPEVAVIQCGADNSYGHPTPEVLGRLKDAGAKVFRTDLHGDVIVDIDRKTVEVSVTE</sequence>
<accession>A0A023WYN3</accession>
<evidence type="ECO:0000313" key="4">
    <source>
        <dbReference type="EMBL" id="MDX5892748.1"/>
    </source>
</evidence>
<dbReference type="Proteomes" id="UP000025229">
    <property type="component" value="Chromosome"/>
</dbReference>
<reference evidence="4" key="2">
    <citation type="submission" date="2023-11" db="EMBL/GenBank/DDBJ databases">
        <title>MicrobeMod: A computational toolkit for identifying prokaryotic methylation and restriction-modification with nanopore sequencing.</title>
        <authorList>
            <person name="Crits-Christoph A."/>
            <person name="Kang S.C."/>
            <person name="Lee H."/>
            <person name="Ostrov N."/>
        </authorList>
    </citation>
    <scope>NUCLEOTIDE SEQUENCE</scope>
    <source>
        <strain evidence="4">ATCC 51242</strain>
    </source>
</reference>
<dbReference type="Proteomes" id="UP001281130">
    <property type="component" value="Unassembled WGS sequence"/>
</dbReference>
<name>A0A023WYN3_RUBRA</name>
<dbReference type="GO" id="GO:0016787">
    <property type="term" value="F:hydrolase activity"/>
    <property type="evidence" value="ECO:0007669"/>
    <property type="project" value="UniProtKB-KW"/>
</dbReference>
<protein>
    <submittedName>
        <fullName evidence="4">ComEC/Rec2 family competence protein</fullName>
    </submittedName>
    <submittedName>
        <fullName evidence="3">Putative hydrolase (Metallo-beta-lactamase superfamily)</fullName>
    </submittedName>
</protein>
<dbReference type="InterPro" id="IPR036866">
    <property type="entry name" value="RibonucZ/Hydroxyglut_hydro"/>
</dbReference>
<proteinExistence type="predicted"/>
<organism evidence="3 5">
    <name type="scientific">Rubrobacter radiotolerans</name>
    <name type="common">Arthrobacter radiotolerans</name>
    <dbReference type="NCBI Taxonomy" id="42256"/>
    <lineage>
        <taxon>Bacteria</taxon>
        <taxon>Bacillati</taxon>
        <taxon>Actinomycetota</taxon>
        <taxon>Rubrobacteria</taxon>
        <taxon>Rubrobacterales</taxon>
        <taxon>Rubrobacteraceae</taxon>
        <taxon>Rubrobacter</taxon>
    </lineage>
</organism>
<dbReference type="EMBL" id="JAWXXX010000001">
    <property type="protein sequence ID" value="MDX5892748.1"/>
    <property type="molecule type" value="Genomic_DNA"/>
</dbReference>
<evidence type="ECO:0000259" key="2">
    <source>
        <dbReference type="SMART" id="SM00849"/>
    </source>
</evidence>
<dbReference type="STRING" id="42256.RradSPS_0054"/>
<feature type="chain" id="PRO_5038621362" evidence="1">
    <location>
        <begin position="31"/>
        <end position="302"/>
    </location>
</feature>
<dbReference type="eggNOG" id="COG2333">
    <property type="taxonomic scope" value="Bacteria"/>
</dbReference>
<evidence type="ECO:0000313" key="3">
    <source>
        <dbReference type="EMBL" id="AHY45337.1"/>
    </source>
</evidence>
<keyword evidence="3" id="KW-0378">Hydrolase</keyword>
<dbReference type="OrthoDB" id="7177610at2"/>
<dbReference type="KEGG" id="rrd:RradSPS_0054"/>
<dbReference type="HOGENOM" id="CLU_010363_0_3_11"/>
<dbReference type="InterPro" id="IPR001279">
    <property type="entry name" value="Metallo-B-lactamas"/>
</dbReference>
<dbReference type="SUPFAM" id="SSF56281">
    <property type="entry name" value="Metallo-hydrolase/oxidoreductase"/>
    <property type="match status" value="1"/>
</dbReference>
<reference evidence="3 5" key="1">
    <citation type="submission" date="2014-03" db="EMBL/GenBank/DDBJ databases">
        <title>Complete genome sequence of the Radio-Resistant Rubrobacter radiotolerans RSPS-4.</title>
        <authorList>
            <person name="Egas C.C."/>
            <person name="Barroso C.C."/>
            <person name="Froufe H.J.C."/>
            <person name="Pacheco J.J."/>
            <person name="Albuquerque L.L."/>
            <person name="da Costa M.M.S."/>
        </authorList>
    </citation>
    <scope>NUCLEOTIDE SEQUENCE [LARGE SCALE GENOMIC DNA]</scope>
    <source>
        <strain evidence="3 5">RSPS-4</strain>
    </source>
</reference>
<feature type="signal peptide" evidence="1">
    <location>
        <begin position="1"/>
        <end position="30"/>
    </location>
</feature>
<dbReference type="PANTHER" id="PTHR30619">
    <property type="entry name" value="DNA INTERNALIZATION/COMPETENCE PROTEIN COMEC/REC2"/>
    <property type="match status" value="1"/>
</dbReference>
<keyword evidence="5" id="KW-1185">Reference proteome</keyword>
<dbReference type="InterPro" id="IPR052159">
    <property type="entry name" value="Competence_DNA_uptake"/>
</dbReference>
<gene>
    <name evidence="3" type="ORF">RradSPS_0054</name>
    <name evidence="4" type="ORF">SIL72_01780</name>
</gene>
<dbReference type="InterPro" id="IPR035681">
    <property type="entry name" value="ComA-like_MBL"/>
</dbReference>
<dbReference type="PROSITE" id="PS51257">
    <property type="entry name" value="PROKAR_LIPOPROTEIN"/>
    <property type="match status" value="1"/>
</dbReference>
<dbReference type="EMBL" id="CP007514">
    <property type="protein sequence ID" value="AHY45337.1"/>
    <property type="molecule type" value="Genomic_DNA"/>
</dbReference>
<dbReference type="Gene3D" id="3.60.15.10">
    <property type="entry name" value="Ribonuclease Z/Hydroxyacylglutathione hydrolase-like"/>
    <property type="match status" value="1"/>
</dbReference>
<evidence type="ECO:0000256" key="1">
    <source>
        <dbReference type="SAM" id="SignalP"/>
    </source>
</evidence>